<accession>A0A6J5LRL4</accession>
<name>A0A6J5LRL4_9CAUD</name>
<protein>
    <submittedName>
        <fullName evidence="1">Uncharacterized protein</fullName>
    </submittedName>
</protein>
<evidence type="ECO:0000313" key="1">
    <source>
        <dbReference type="EMBL" id="CAB4135687.1"/>
    </source>
</evidence>
<organism evidence="1">
    <name type="scientific">uncultured Caudovirales phage</name>
    <dbReference type="NCBI Taxonomy" id="2100421"/>
    <lineage>
        <taxon>Viruses</taxon>
        <taxon>Duplodnaviria</taxon>
        <taxon>Heunggongvirae</taxon>
        <taxon>Uroviricota</taxon>
        <taxon>Caudoviricetes</taxon>
        <taxon>Peduoviridae</taxon>
        <taxon>Maltschvirus</taxon>
        <taxon>Maltschvirus maltsch</taxon>
    </lineage>
</organism>
<dbReference type="EMBL" id="LR796304">
    <property type="protein sequence ID" value="CAB4135687.1"/>
    <property type="molecule type" value="Genomic_DNA"/>
</dbReference>
<gene>
    <name evidence="1" type="ORF">UFOVP286_6</name>
</gene>
<sequence>MKNQDTQKTLVSKKIADTLELLEMAGYDQKHVDVIRKAMWSIHDYSILIKTKVGSNDNSKTN</sequence>
<proteinExistence type="predicted"/>
<reference evidence="1" key="1">
    <citation type="submission" date="2020-04" db="EMBL/GenBank/DDBJ databases">
        <authorList>
            <person name="Chiriac C."/>
            <person name="Salcher M."/>
            <person name="Ghai R."/>
            <person name="Kavagutti S V."/>
        </authorList>
    </citation>
    <scope>NUCLEOTIDE SEQUENCE</scope>
</reference>